<feature type="domain" description="Phospholipid/glycerol acyltransferase" evidence="6">
    <location>
        <begin position="103"/>
        <end position="220"/>
    </location>
</feature>
<dbReference type="SMART" id="SM00563">
    <property type="entry name" value="PlsC"/>
    <property type="match status" value="1"/>
</dbReference>
<proteinExistence type="inferred from homology"/>
<keyword evidence="2 4" id="KW-0808">Transferase</keyword>
<comment type="caution">
    <text evidence="7">The sequence shown here is derived from an EMBL/GenBank/DDBJ whole genome shotgun (WGS) entry which is preliminary data.</text>
</comment>
<dbReference type="AlphaFoldDB" id="A0A2P8AK32"/>
<dbReference type="InterPro" id="IPR004552">
    <property type="entry name" value="AGP_acyltrans"/>
</dbReference>
<feature type="transmembrane region" description="Helical" evidence="5">
    <location>
        <begin position="35"/>
        <end position="60"/>
    </location>
</feature>
<dbReference type="EMBL" id="NHZQ01000003">
    <property type="protein sequence ID" value="PSK60838.1"/>
    <property type="molecule type" value="Genomic_DNA"/>
</dbReference>
<dbReference type="Proteomes" id="UP000243723">
    <property type="component" value="Unassembled WGS sequence"/>
</dbReference>
<dbReference type="SUPFAM" id="SSF69593">
    <property type="entry name" value="Glycerol-3-phosphate (1)-acyltransferase"/>
    <property type="match status" value="1"/>
</dbReference>
<organism evidence="7 8">
    <name type="scientific">Elsinoe australis</name>
    <dbReference type="NCBI Taxonomy" id="40998"/>
    <lineage>
        <taxon>Eukaryota</taxon>
        <taxon>Fungi</taxon>
        <taxon>Dikarya</taxon>
        <taxon>Ascomycota</taxon>
        <taxon>Pezizomycotina</taxon>
        <taxon>Dothideomycetes</taxon>
        <taxon>Dothideomycetidae</taxon>
        <taxon>Myriangiales</taxon>
        <taxon>Elsinoaceae</taxon>
        <taxon>Elsinoe</taxon>
    </lineage>
</organism>
<dbReference type="GO" id="GO:0003841">
    <property type="term" value="F:1-acylglycerol-3-phosphate O-acyltransferase activity"/>
    <property type="evidence" value="ECO:0007669"/>
    <property type="project" value="UniProtKB-UniRule"/>
</dbReference>
<protein>
    <recommendedName>
        <fullName evidence="4">1-acyl-sn-glycerol-3-phosphate acyltransferase</fullName>
        <ecNumber evidence="4">2.3.1.51</ecNumber>
    </recommendedName>
</protein>
<dbReference type="GO" id="GO:0006654">
    <property type="term" value="P:phosphatidic acid biosynthetic process"/>
    <property type="evidence" value="ECO:0007669"/>
    <property type="project" value="TreeGrafter"/>
</dbReference>
<feature type="transmembrane region" description="Helical" evidence="5">
    <location>
        <begin position="7"/>
        <end position="29"/>
    </location>
</feature>
<evidence type="ECO:0000256" key="3">
    <source>
        <dbReference type="ARBA" id="ARBA00023315"/>
    </source>
</evidence>
<dbReference type="EC" id="2.3.1.51" evidence="4"/>
<evidence type="ECO:0000259" key="6">
    <source>
        <dbReference type="SMART" id="SM00563"/>
    </source>
</evidence>
<accession>A0A2P8AK32</accession>
<dbReference type="GO" id="GO:0016020">
    <property type="term" value="C:membrane"/>
    <property type="evidence" value="ECO:0007669"/>
    <property type="project" value="InterPro"/>
</dbReference>
<evidence type="ECO:0000256" key="4">
    <source>
        <dbReference type="RuleBase" id="RU361267"/>
    </source>
</evidence>
<evidence type="ECO:0000313" key="8">
    <source>
        <dbReference type="Proteomes" id="UP000243723"/>
    </source>
</evidence>
<keyword evidence="4" id="KW-1208">Phospholipid metabolism</keyword>
<keyword evidence="3 4" id="KW-0012">Acyltransferase</keyword>
<reference evidence="7 8" key="1">
    <citation type="submission" date="2017-05" db="EMBL/GenBank/DDBJ databases">
        <title>Draft genome sequence of Elsinoe australis.</title>
        <authorList>
            <person name="Cheng Q."/>
        </authorList>
    </citation>
    <scope>NUCLEOTIDE SEQUENCE [LARGE SCALE GENOMIC DNA]</scope>
    <source>
        <strain evidence="7 8">NL1</strain>
    </source>
</reference>
<dbReference type="STRING" id="40998.A0A2P8AK32"/>
<name>A0A2P8AK32_9PEZI</name>
<dbReference type="Pfam" id="PF01553">
    <property type="entry name" value="Acyltransferase"/>
    <property type="match status" value="1"/>
</dbReference>
<gene>
    <name evidence="7" type="ORF">B9Z65_988</name>
</gene>
<dbReference type="PANTHER" id="PTHR10434:SF11">
    <property type="entry name" value="1-ACYL-SN-GLYCEROL-3-PHOSPHATE ACYLTRANSFERASE"/>
    <property type="match status" value="1"/>
</dbReference>
<evidence type="ECO:0000256" key="2">
    <source>
        <dbReference type="ARBA" id="ARBA00022679"/>
    </source>
</evidence>
<dbReference type="GO" id="GO:0005783">
    <property type="term" value="C:endoplasmic reticulum"/>
    <property type="evidence" value="ECO:0007669"/>
    <property type="project" value="TreeGrafter"/>
</dbReference>
<evidence type="ECO:0000256" key="5">
    <source>
        <dbReference type="SAM" id="Phobius"/>
    </source>
</evidence>
<comment type="domain">
    <text evidence="4">The HXXXXD motif is essential for acyltransferase activity and may constitute the binding site for the phosphate moiety of the glycerol-3-phosphate.</text>
</comment>
<keyword evidence="4" id="KW-0443">Lipid metabolism</keyword>
<keyword evidence="8" id="KW-1185">Reference proteome</keyword>
<dbReference type="NCBIfam" id="TIGR00530">
    <property type="entry name" value="AGP_acyltrn"/>
    <property type="match status" value="1"/>
</dbReference>
<comment type="similarity">
    <text evidence="1 4">Belongs to the 1-acyl-sn-glycerol-3-phosphate acyltransferase family.</text>
</comment>
<keyword evidence="5" id="KW-0812">Transmembrane</keyword>
<keyword evidence="4" id="KW-0444">Lipid biosynthesis</keyword>
<dbReference type="OrthoDB" id="202234at2759"/>
<sequence length="297" mass="32628">MAILSPLLYTILSVILSIPLLTVLGTLLSIPLLTFIARCTASFLCLILCASYGVLASIVLRLTGNGGLSQWTVARAFKWTMYVFTGVTFTISDPSSALSTRPAVFIGNHQSELDVLMLGCMFPRYCSVTAKRSLQYVPFLGWFMLLSKTVFINRASNKEARAAFSNAVTTMREERQSVFIFPEGTRSYAKEPRLLPFKKGAFHLAIQAGVPIVPVVVANYSGVLDVKRRRFERGSIPVSVLPKVETKGLKAEDVGELLERVQRDMEAELKRVSQVAVERGVAVKGEGVTGMKDAVKQ</sequence>
<keyword evidence="4" id="KW-0594">Phospholipid biosynthesis</keyword>
<dbReference type="PANTHER" id="PTHR10434">
    <property type="entry name" value="1-ACYL-SN-GLYCEROL-3-PHOSPHATE ACYLTRANSFERASE"/>
    <property type="match status" value="1"/>
</dbReference>
<keyword evidence="5" id="KW-0472">Membrane</keyword>
<keyword evidence="5" id="KW-1133">Transmembrane helix</keyword>
<dbReference type="CDD" id="cd07989">
    <property type="entry name" value="LPLAT_AGPAT-like"/>
    <property type="match status" value="1"/>
</dbReference>
<dbReference type="InterPro" id="IPR002123">
    <property type="entry name" value="Plipid/glycerol_acylTrfase"/>
</dbReference>
<evidence type="ECO:0000313" key="7">
    <source>
        <dbReference type="EMBL" id="PSK60838.1"/>
    </source>
</evidence>
<comment type="catalytic activity">
    <reaction evidence="4">
        <text>a 1-acyl-sn-glycero-3-phosphate + an acyl-CoA = a 1,2-diacyl-sn-glycero-3-phosphate + CoA</text>
        <dbReference type="Rhea" id="RHEA:19709"/>
        <dbReference type="ChEBI" id="CHEBI:57287"/>
        <dbReference type="ChEBI" id="CHEBI:57970"/>
        <dbReference type="ChEBI" id="CHEBI:58342"/>
        <dbReference type="ChEBI" id="CHEBI:58608"/>
        <dbReference type="EC" id="2.3.1.51"/>
    </reaction>
</comment>
<evidence type="ECO:0000256" key="1">
    <source>
        <dbReference type="ARBA" id="ARBA00008655"/>
    </source>
</evidence>